<keyword evidence="5 10" id="KW-0032">Aminotransferase</keyword>
<dbReference type="GO" id="GO:0006520">
    <property type="term" value="P:amino acid metabolic process"/>
    <property type="evidence" value="ECO:0007669"/>
    <property type="project" value="InterPro"/>
</dbReference>
<dbReference type="PANTHER" id="PTHR46383:SF1">
    <property type="entry name" value="ASPARTATE AMINOTRANSFERASE"/>
    <property type="match status" value="1"/>
</dbReference>
<accession>A0A937CNX6</accession>
<evidence type="ECO:0000256" key="2">
    <source>
        <dbReference type="ARBA" id="ARBA00007441"/>
    </source>
</evidence>
<dbReference type="InterPro" id="IPR015422">
    <property type="entry name" value="PyrdxlP-dep_Trfase_small"/>
</dbReference>
<evidence type="ECO:0000256" key="4">
    <source>
        <dbReference type="ARBA" id="ARBA00012753"/>
    </source>
</evidence>
<dbReference type="PRINTS" id="PR00753">
    <property type="entry name" value="ACCSYNTHASE"/>
</dbReference>
<dbReference type="InterPro" id="IPR004839">
    <property type="entry name" value="Aminotransferase_I/II_large"/>
</dbReference>
<comment type="similarity">
    <text evidence="2">Belongs to the class-I pyridoxal-phosphate-dependent aminotransferase family.</text>
</comment>
<dbReference type="InterPro" id="IPR050596">
    <property type="entry name" value="AspAT/PAT-like"/>
</dbReference>
<evidence type="ECO:0000256" key="8">
    <source>
        <dbReference type="ARBA" id="ARBA00049185"/>
    </source>
</evidence>
<protein>
    <recommendedName>
        <fullName evidence="4">aspartate transaminase</fullName>
        <ecNumber evidence="4">2.6.1.1</ecNumber>
    </recommendedName>
</protein>
<reference evidence="10" key="1">
    <citation type="submission" date="2021-01" db="EMBL/GenBank/DDBJ databases">
        <title>Rhizobium sp. strain KVB221 16S ribosomal RNA gene Genome sequencing and assembly.</title>
        <authorList>
            <person name="Kang M."/>
        </authorList>
    </citation>
    <scope>NUCLEOTIDE SEQUENCE</scope>
    <source>
        <strain evidence="10">KVB221</strain>
    </source>
</reference>
<evidence type="ECO:0000259" key="9">
    <source>
        <dbReference type="Pfam" id="PF00155"/>
    </source>
</evidence>
<feature type="domain" description="Aminotransferase class I/classII large" evidence="9">
    <location>
        <begin position="31"/>
        <end position="382"/>
    </location>
</feature>
<name>A0A937CNX6_9HYPH</name>
<evidence type="ECO:0000313" key="10">
    <source>
        <dbReference type="EMBL" id="MBL0372519.1"/>
    </source>
</evidence>
<dbReference type="Proteomes" id="UP000633219">
    <property type="component" value="Unassembled WGS sequence"/>
</dbReference>
<organism evidence="10 11">
    <name type="scientific">Rhizobium setariae</name>
    <dbReference type="NCBI Taxonomy" id="2801340"/>
    <lineage>
        <taxon>Bacteria</taxon>
        <taxon>Pseudomonadati</taxon>
        <taxon>Pseudomonadota</taxon>
        <taxon>Alphaproteobacteria</taxon>
        <taxon>Hyphomicrobiales</taxon>
        <taxon>Rhizobiaceae</taxon>
        <taxon>Rhizobium/Agrobacterium group</taxon>
        <taxon>Rhizobium</taxon>
    </lineage>
</organism>
<dbReference type="InterPro" id="IPR015424">
    <property type="entry name" value="PyrdxlP-dep_Trfase"/>
</dbReference>
<evidence type="ECO:0000256" key="7">
    <source>
        <dbReference type="ARBA" id="ARBA00022898"/>
    </source>
</evidence>
<comment type="catalytic activity">
    <reaction evidence="8">
        <text>L-aspartate + 2-oxoglutarate = oxaloacetate + L-glutamate</text>
        <dbReference type="Rhea" id="RHEA:21824"/>
        <dbReference type="ChEBI" id="CHEBI:16452"/>
        <dbReference type="ChEBI" id="CHEBI:16810"/>
        <dbReference type="ChEBI" id="CHEBI:29985"/>
        <dbReference type="ChEBI" id="CHEBI:29991"/>
        <dbReference type="EC" id="2.6.1.1"/>
    </reaction>
</comment>
<comment type="caution">
    <text evidence="10">The sequence shown here is derived from an EMBL/GenBank/DDBJ whole genome shotgun (WGS) entry which is preliminary data.</text>
</comment>
<dbReference type="InterPro" id="IPR015421">
    <property type="entry name" value="PyrdxlP-dep_Trfase_major"/>
</dbReference>
<gene>
    <name evidence="10" type="ORF">JJB09_10820</name>
</gene>
<dbReference type="Gene3D" id="3.40.640.10">
    <property type="entry name" value="Type I PLP-dependent aspartate aminotransferase-like (Major domain)"/>
    <property type="match status" value="1"/>
</dbReference>
<dbReference type="CDD" id="cd00609">
    <property type="entry name" value="AAT_like"/>
    <property type="match status" value="1"/>
</dbReference>
<dbReference type="AlphaFoldDB" id="A0A937CNX6"/>
<evidence type="ECO:0000256" key="3">
    <source>
        <dbReference type="ARBA" id="ARBA00011738"/>
    </source>
</evidence>
<dbReference type="FunFam" id="3.40.640.10:FF:000033">
    <property type="entry name" value="Aspartate aminotransferase"/>
    <property type="match status" value="1"/>
</dbReference>
<keyword evidence="6" id="KW-0808">Transferase</keyword>
<dbReference type="RefSeq" id="WP_201657396.1">
    <property type="nucleotide sequence ID" value="NZ_JAEQNC010000005.1"/>
</dbReference>
<evidence type="ECO:0000256" key="5">
    <source>
        <dbReference type="ARBA" id="ARBA00022576"/>
    </source>
</evidence>
<dbReference type="Gene3D" id="3.90.1150.10">
    <property type="entry name" value="Aspartate Aminotransferase, domain 1"/>
    <property type="match status" value="1"/>
</dbReference>
<dbReference type="SUPFAM" id="SSF53383">
    <property type="entry name" value="PLP-dependent transferases"/>
    <property type="match status" value="1"/>
</dbReference>
<dbReference type="GO" id="GO:0004069">
    <property type="term" value="F:L-aspartate:2-oxoglutarate aminotransferase activity"/>
    <property type="evidence" value="ECO:0007669"/>
    <property type="project" value="UniProtKB-EC"/>
</dbReference>
<proteinExistence type="inferred from homology"/>
<comment type="subunit">
    <text evidence="3">Homodimer.</text>
</comment>
<dbReference type="PANTHER" id="PTHR46383">
    <property type="entry name" value="ASPARTATE AMINOTRANSFERASE"/>
    <property type="match status" value="1"/>
</dbReference>
<evidence type="ECO:0000256" key="6">
    <source>
        <dbReference type="ARBA" id="ARBA00022679"/>
    </source>
</evidence>
<keyword evidence="7" id="KW-0663">Pyridoxal phosphate</keyword>
<sequence>MARFARRITNTSPKSFGMFQKAAAMASSGIDLIHLELGRPFHDTPAHIKDATVKALRDGLVHYSDLRGEPALRRALQSKLAEYNKITVSPDEILMTNGLTQASFVAFMALLDEGDEAILLEPFYPQHINKIEMTGAKVVYAPLDKDDNFSIKRELIEPLITARTRMIVLVNPSNPTGRVYSRAELEILADLAIKNDLVVVSDEVYEQILFDGVEHISIASLPGMRERTISMFAFTKAYAMDGWRLGYIAADASMMPALLKLTANEITHVNTFIQYGALAAVTGDASILDEMVADDRRKRDLVVSRLNQMPGVTCTSPEGTIYAFPNISGTGLKSQQAADLILEKAGVVVEAGGFYGEAGDNHLRVCFGSESYERLEQAMDRLSGFFNAL</sequence>
<evidence type="ECO:0000256" key="1">
    <source>
        <dbReference type="ARBA" id="ARBA00001933"/>
    </source>
</evidence>
<evidence type="ECO:0000313" key="11">
    <source>
        <dbReference type="Proteomes" id="UP000633219"/>
    </source>
</evidence>
<keyword evidence="11" id="KW-1185">Reference proteome</keyword>
<dbReference type="EMBL" id="JAEQNC010000005">
    <property type="protein sequence ID" value="MBL0372519.1"/>
    <property type="molecule type" value="Genomic_DNA"/>
</dbReference>
<dbReference type="GO" id="GO:0030170">
    <property type="term" value="F:pyridoxal phosphate binding"/>
    <property type="evidence" value="ECO:0007669"/>
    <property type="project" value="InterPro"/>
</dbReference>
<dbReference type="Pfam" id="PF00155">
    <property type="entry name" value="Aminotran_1_2"/>
    <property type="match status" value="1"/>
</dbReference>
<dbReference type="EC" id="2.6.1.1" evidence="4"/>
<comment type="cofactor">
    <cofactor evidence="1">
        <name>pyridoxal 5'-phosphate</name>
        <dbReference type="ChEBI" id="CHEBI:597326"/>
    </cofactor>
</comment>